<dbReference type="NCBIfam" id="NF009395">
    <property type="entry name" value="PRK12755.1"/>
    <property type="match status" value="1"/>
</dbReference>
<dbReference type="GO" id="GO:0009073">
    <property type="term" value="P:aromatic amino acid family biosynthetic process"/>
    <property type="evidence" value="ECO:0007669"/>
    <property type="project" value="UniProtKB-KW"/>
</dbReference>
<dbReference type="Proteomes" id="UP000255106">
    <property type="component" value="Unassembled WGS sequence"/>
</dbReference>
<dbReference type="Pfam" id="PF00793">
    <property type="entry name" value="DAHP_synth_1"/>
    <property type="match status" value="1"/>
</dbReference>
<dbReference type="InterPro" id="IPR013785">
    <property type="entry name" value="Aldolase_TIM"/>
</dbReference>
<feature type="domain" description="DAHP synthetase I/KDSA" evidence="9">
    <location>
        <begin position="44"/>
        <end position="336"/>
    </location>
</feature>
<dbReference type="PIRSF" id="PIRSF001361">
    <property type="entry name" value="DAHP_synthase"/>
    <property type="match status" value="1"/>
</dbReference>
<comment type="similarity">
    <text evidence="3 8">Belongs to the class-I DAHP synthase family.</text>
</comment>
<dbReference type="NCBIfam" id="NF009396">
    <property type="entry name" value="PRK12756.1"/>
    <property type="match status" value="1"/>
</dbReference>
<dbReference type="InterPro" id="IPR006219">
    <property type="entry name" value="DAHP_synth_1"/>
</dbReference>
<dbReference type="PANTHER" id="PTHR21225:SF6">
    <property type="entry name" value="PHOSPHO-2-DEHYDRO-3-DEOXYHEPTONATE ALDOLASE, TRP-SENSITIVE"/>
    <property type="match status" value="1"/>
</dbReference>
<dbReference type="SUPFAM" id="SSF51569">
    <property type="entry name" value="Aldolase"/>
    <property type="match status" value="1"/>
</dbReference>
<comment type="pathway">
    <text evidence="2 8">Metabolic intermediate biosynthesis; chorismate biosynthesis; chorismate from D-erythrose 4-phosphate and phosphoenolpyruvate: step 1/7.</text>
</comment>
<dbReference type="InterPro" id="IPR006218">
    <property type="entry name" value="DAHP1/KDSA"/>
</dbReference>
<evidence type="ECO:0000256" key="7">
    <source>
        <dbReference type="ARBA" id="ARBA00047508"/>
    </source>
</evidence>
<dbReference type="PANTHER" id="PTHR21225">
    <property type="entry name" value="PHOSPHO-2-DEHYDRO-3-DEOXYHEPTONATE ALDOLASE DAHP SYNTHETASE"/>
    <property type="match status" value="1"/>
</dbReference>
<proteinExistence type="inferred from homology"/>
<evidence type="ECO:0000256" key="8">
    <source>
        <dbReference type="PIRNR" id="PIRNR001361"/>
    </source>
</evidence>
<protein>
    <recommendedName>
        <fullName evidence="8">Phospho-2-dehydro-3-deoxyheptonate aldolase</fullName>
        <ecNumber evidence="8">2.5.1.54</ecNumber>
    </recommendedName>
</protein>
<dbReference type="EC" id="2.5.1.54" evidence="8"/>
<evidence type="ECO:0000256" key="3">
    <source>
        <dbReference type="ARBA" id="ARBA00007985"/>
    </source>
</evidence>
<dbReference type="NCBIfam" id="TIGR00034">
    <property type="entry name" value="aroFGH"/>
    <property type="match status" value="1"/>
</dbReference>
<dbReference type="Gene3D" id="3.20.20.70">
    <property type="entry name" value="Aldolase class I"/>
    <property type="match status" value="1"/>
</dbReference>
<dbReference type="FunFam" id="3.20.20.70:FF:000005">
    <property type="entry name" value="Phospho-2-dehydro-3-deoxyheptonate aldolase"/>
    <property type="match status" value="1"/>
</dbReference>
<comment type="function">
    <text evidence="1 8">Stereospecific condensation of phosphoenolpyruvate (PEP) and D-erythrose-4-phosphate (E4P) giving rise to 3-deoxy-D-arabino-heptulosonate-7-phosphate (DAHP).</text>
</comment>
<evidence type="ECO:0000259" key="9">
    <source>
        <dbReference type="Pfam" id="PF00793"/>
    </source>
</evidence>
<dbReference type="GO" id="GO:0042802">
    <property type="term" value="F:identical protein binding"/>
    <property type="evidence" value="ECO:0007669"/>
    <property type="project" value="UniProtKB-ARBA"/>
</dbReference>
<organism evidence="10 11">
    <name type="scientific">Enterobacter cloacae</name>
    <dbReference type="NCBI Taxonomy" id="550"/>
    <lineage>
        <taxon>Bacteria</taxon>
        <taxon>Pseudomonadati</taxon>
        <taxon>Pseudomonadota</taxon>
        <taxon>Gammaproteobacteria</taxon>
        <taxon>Enterobacterales</taxon>
        <taxon>Enterobacteriaceae</taxon>
        <taxon>Enterobacter</taxon>
        <taxon>Enterobacter cloacae complex</taxon>
    </lineage>
</organism>
<evidence type="ECO:0000313" key="11">
    <source>
        <dbReference type="Proteomes" id="UP000255106"/>
    </source>
</evidence>
<gene>
    <name evidence="10" type="primary">aroG_1</name>
    <name evidence="10" type="ORF">NCTC10005_05250</name>
</gene>
<name>A0A377M4M0_ENTCL</name>
<reference evidence="10 11" key="1">
    <citation type="submission" date="2018-06" db="EMBL/GenBank/DDBJ databases">
        <authorList>
            <consortium name="Pathogen Informatics"/>
            <person name="Doyle S."/>
        </authorList>
    </citation>
    <scope>NUCLEOTIDE SEQUENCE [LARGE SCALE GENOMIC DNA]</scope>
    <source>
        <strain evidence="10 11">NCTC10005</strain>
    </source>
</reference>
<evidence type="ECO:0000313" key="10">
    <source>
        <dbReference type="EMBL" id="STQ12460.1"/>
    </source>
</evidence>
<evidence type="ECO:0000256" key="5">
    <source>
        <dbReference type="ARBA" id="ARBA00022679"/>
    </source>
</evidence>
<accession>A0A377M4M0</accession>
<dbReference type="GO" id="GO:0003849">
    <property type="term" value="F:3-deoxy-7-phosphoheptulonate synthase activity"/>
    <property type="evidence" value="ECO:0007669"/>
    <property type="project" value="UniProtKB-EC"/>
</dbReference>
<keyword evidence="5 8" id="KW-0808">Transferase</keyword>
<comment type="catalytic activity">
    <reaction evidence="7 8">
        <text>D-erythrose 4-phosphate + phosphoenolpyruvate + H2O = 7-phospho-2-dehydro-3-deoxy-D-arabino-heptonate + phosphate</text>
        <dbReference type="Rhea" id="RHEA:14717"/>
        <dbReference type="ChEBI" id="CHEBI:15377"/>
        <dbReference type="ChEBI" id="CHEBI:16897"/>
        <dbReference type="ChEBI" id="CHEBI:43474"/>
        <dbReference type="ChEBI" id="CHEBI:58394"/>
        <dbReference type="ChEBI" id="CHEBI:58702"/>
        <dbReference type="EC" id="2.5.1.54"/>
    </reaction>
</comment>
<dbReference type="EMBL" id="UGJB01000004">
    <property type="protein sequence ID" value="STQ12460.1"/>
    <property type="molecule type" value="Genomic_DNA"/>
</dbReference>
<sequence>MNKTDELRTARIDSLVTPAELAQRHPLSAGVAEHVTASRRRIEKILNGEDKRLLVVIGPCSIHDLDAAMDYAKRLQGLREQHQHRLEIVMRTYFEKPRTVVGWKGLISDPDLNGSYRVNHGIELARKLLLQVNELGVPTATEFLDMVTGQFIADLISWGAIGARTTESQIHREMASALSCPVGFKNGTDGNTRIAVDAIRAARASHMFLSPDKSGQMTIYQTSGNPYGHIIMRGGKKPNYHAGDIAAACETLAEFDLPEHLVVDFSHGNCQKQHRRQLDVCDEICQQIRSGSSAIAGIMAESFIREGTQKIVSGQPLVYGQSITDPCLSWEDSELLLGEAGVGGRFALLMLLSGGAALTRPTIRALLPLPVGEGRG</sequence>
<dbReference type="AlphaFoldDB" id="A0A377M4M0"/>
<dbReference type="GO" id="GO:0005737">
    <property type="term" value="C:cytoplasm"/>
    <property type="evidence" value="ECO:0007669"/>
    <property type="project" value="TreeGrafter"/>
</dbReference>
<dbReference type="UniPathway" id="UPA00053">
    <property type="reaction ID" value="UER00084"/>
</dbReference>
<dbReference type="GO" id="GO:0009423">
    <property type="term" value="P:chorismate biosynthetic process"/>
    <property type="evidence" value="ECO:0007669"/>
    <property type="project" value="UniProtKB-UniPathway"/>
</dbReference>
<keyword evidence="6 8" id="KW-0057">Aromatic amino acid biosynthesis</keyword>
<evidence type="ECO:0000256" key="2">
    <source>
        <dbReference type="ARBA" id="ARBA00004688"/>
    </source>
</evidence>
<keyword evidence="4 8" id="KW-0028">Amino-acid biosynthesis</keyword>
<evidence type="ECO:0000256" key="6">
    <source>
        <dbReference type="ARBA" id="ARBA00023141"/>
    </source>
</evidence>
<evidence type="ECO:0000256" key="4">
    <source>
        <dbReference type="ARBA" id="ARBA00022605"/>
    </source>
</evidence>
<evidence type="ECO:0000256" key="1">
    <source>
        <dbReference type="ARBA" id="ARBA00003726"/>
    </source>
</evidence>
<dbReference type="GO" id="GO:0008652">
    <property type="term" value="P:amino acid biosynthetic process"/>
    <property type="evidence" value="ECO:0007669"/>
    <property type="project" value="UniProtKB-KW"/>
</dbReference>